<dbReference type="InterPro" id="IPR023401">
    <property type="entry name" value="ODC_N"/>
</dbReference>
<comment type="caution">
    <text evidence="2">The sequence shown here is derived from an EMBL/GenBank/DDBJ whole genome shotgun (WGS) entry which is preliminary data.</text>
</comment>
<keyword evidence="3" id="KW-1185">Reference proteome</keyword>
<organism evidence="2 3">
    <name type="scientific">Emergencia timonensis</name>
    <dbReference type="NCBI Taxonomy" id="1776384"/>
    <lineage>
        <taxon>Bacteria</taxon>
        <taxon>Bacillati</taxon>
        <taxon>Bacillota</taxon>
        <taxon>Clostridia</taxon>
        <taxon>Peptostreptococcales</taxon>
        <taxon>Anaerovoracaceae</taxon>
        <taxon>Emergencia</taxon>
    </lineage>
</organism>
<dbReference type="Pfam" id="PF02423">
    <property type="entry name" value="OCD_Mu_crystall"/>
    <property type="match status" value="1"/>
</dbReference>
<comment type="similarity">
    <text evidence="1">Belongs to the ornithine cyclodeaminase/mu-crystallin family.</text>
</comment>
<dbReference type="Gene3D" id="3.30.1780.10">
    <property type="entry name" value="ornithine cyclodeaminase, domain 1"/>
    <property type="match status" value="1"/>
</dbReference>
<dbReference type="GO" id="GO:0019752">
    <property type="term" value="P:carboxylic acid metabolic process"/>
    <property type="evidence" value="ECO:0007669"/>
    <property type="project" value="UniProtKB-ARBA"/>
</dbReference>
<dbReference type="EMBL" id="QRMS01000002">
    <property type="protein sequence ID" value="RHJ87960.1"/>
    <property type="molecule type" value="Genomic_DNA"/>
</dbReference>
<dbReference type="RefSeq" id="WP_118334377.1">
    <property type="nucleotide sequence ID" value="NZ_AP025567.1"/>
</dbReference>
<sequence length="328" mass="35520">MQLLNKADIDKIFSMKEAVEAVKEAFALYSQGKAENPLRTNIYAKKYEGNLLFMPTYAEDAGYASLKIINIYPENMMKGIPTSFAQVILIDAKSGDIIAMLDGTYVTQLRTGAASGVCFDVLGRKDAKIGALIGTGGQAQTQLEAMLAVRDLDIVKVHDLSIERTEAFVKMMKERLNGYGTEIVAAASADEAVEEADLLITVTPSKKPVFDASKCKAGLTVSCVGAYQPDMQEMDPKILTRADKIFFDSKDAVLEESGDILIPMADGTITENDFTGEIGQVICGELTGREHDEEIIVFETVGIGMQDLVTAKTIYEKAIAAGIGTAWK</sequence>
<evidence type="ECO:0000256" key="1">
    <source>
        <dbReference type="ARBA" id="ARBA00008903"/>
    </source>
</evidence>
<dbReference type="Proteomes" id="UP000284841">
    <property type="component" value="Unassembled WGS sequence"/>
</dbReference>
<dbReference type="PANTHER" id="PTHR13812:SF19">
    <property type="entry name" value="KETIMINE REDUCTASE MU-CRYSTALLIN"/>
    <property type="match status" value="1"/>
</dbReference>
<evidence type="ECO:0000313" key="3">
    <source>
        <dbReference type="Proteomes" id="UP000284841"/>
    </source>
</evidence>
<dbReference type="PIRSF" id="PIRSF001439">
    <property type="entry name" value="CryM"/>
    <property type="match status" value="1"/>
</dbReference>
<evidence type="ECO:0000313" key="2">
    <source>
        <dbReference type="EMBL" id="RHJ87960.1"/>
    </source>
</evidence>
<dbReference type="GO" id="GO:0016491">
    <property type="term" value="F:oxidoreductase activity"/>
    <property type="evidence" value="ECO:0007669"/>
    <property type="project" value="UniProtKB-ARBA"/>
</dbReference>
<name>A0A415E2V6_9FIRM</name>
<dbReference type="OrthoDB" id="9792005at2"/>
<gene>
    <name evidence="2" type="ORF">DW099_05955</name>
</gene>
<dbReference type="STRING" id="1776384.GCA_900086585_03510"/>
<dbReference type="InterPro" id="IPR003462">
    <property type="entry name" value="ODC_Mu_crystall"/>
</dbReference>
<dbReference type="FunFam" id="3.40.50.720:FF:000311">
    <property type="entry name" value="Ornithine cyclodeaminase"/>
    <property type="match status" value="1"/>
</dbReference>
<proteinExistence type="inferred from homology"/>
<dbReference type="PANTHER" id="PTHR13812">
    <property type="entry name" value="KETIMINE REDUCTASE MU-CRYSTALLIN"/>
    <property type="match status" value="1"/>
</dbReference>
<protein>
    <submittedName>
        <fullName evidence="2">Ornithine cyclodeaminase family protein</fullName>
    </submittedName>
</protein>
<reference evidence="2 3" key="1">
    <citation type="submission" date="2018-08" db="EMBL/GenBank/DDBJ databases">
        <title>A genome reference for cultivated species of the human gut microbiota.</title>
        <authorList>
            <person name="Zou Y."/>
            <person name="Xue W."/>
            <person name="Luo G."/>
        </authorList>
    </citation>
    <scope>NUCLEOTIDE SEQUENCE [LARGE SCALE GENOMIC DNA]</scope>
    <source>
        <strain evidence="2 3">AM07-24</strain>
    </source>
</reference>
<dbReference type="AlphaFoldDB" id="A0A415E2V6"/>
<dbReference type="GO" id="GO:0005737">
    <property type="term" value="C:cytoplasm"/>
    <property type="evidence" value="ECO:0007669"/>
    <property type="project" value="TreeGrafter"/>
</dbReference>
<dbReference type="SUPFAM" id="SSF51735">
    <property type="entry name" value="NAD(P)-binding Rossmann-fold domains"/>
    <property type="match status" value="1"/>
</dbReference>
<accession>A0A415E2V6</accession>
<dbReference type="InterPro" id="IPR036291">
    <property type="entry name" value="NAD(P)-bd_dom_sf"/>
</dbReference>
<dbReference type="Gene3D" id="3.40.50.720">
    <property type="entry name" value="NAD(P)-binding Rossmann-like Domain"/>
    <property type="match status" value="1"/>
</dbReference>